<dbReference type="EMBL" id="JACHJU010000001">
    <property type="protein sequence ID" value="MBB4936185.1"/>
    <property type="molecule type" value="Genomic_DNA"/>
</dbReference>
<evidence type="ECO:0000313" key="1">
    <source>
        <dbReference type="EMBL" id="MBB4936185.1"/>
    </source>
</evidence>
<comment type="caution">
    <text evidence="1">The sequence shown here is derived from an EMBL/GenBank/DDBJ whole genome shotgun (WGS) entry which is preliminary data.</text>
</comment>
<accession>A0A7W7RQ87</accession>
<dbReference type="Proteomes" id="UP000534286">
    <property type="component" value="Unassembled WGS sequence"/>
</dbReference>
<name>A0A7W7RQ87_9ACTN</name>
<protein>
    <submittedName>
        <fullName evidence="1">Uncharacterized protein</fullName>
    </submittedName>
</protein>
<proteinExistence type="predicted"/>
<reference evidence="1 2" key="1">
    <citation type="submission" date="2020-08" db="EMBL/GenBank/DDBJ databases">
        <title>Sequencing the genomes of 1000 actinobacteria strains.</title>
        <authorList>
            <person name="Klenk H.-P."/>
        </authorList>
    </citation>
    <scope>NUCLEOTIDE SEQUENCE [LARGE SCALE GENOMIC DNA]</scope>
    <source>
        <strain evidence="1 2">DSM 43023</strain>
    </source>
</reference>
<gene>
    <name evidence="1" type="ORF">FHR32_000490</name>
</gene>
<keyword evidence="2" id="KW-1185">Reference proteome</keyword>
<evidence type="ECO:0000313" key="2">
    <source>
        <dbReference type="Proteomes" id="UP000534286"/>
    </source>
</evidence>
<organism evidence="1 2">
    <name type="scientific">Streptosporangium album</name>
    <dbReference type="NCBI Taxonomy" id="47479"/>
    <lineage>
        <taxon>Bacteria</taxon>
        <taxon>Bacillati</taxon>
        <taxon>Actinomycetota</taxon>
        <taxon>Actinomycetes</taxon>
        <taxon>Streptosporangiales</taxon>
        <taxon>Streptosporangiaceae</taxon>
        <taxon>Streptosporangium</taxon>
    </lineage>
</organism>
<dbReference type="AlphaFoldDB" id="A0A7W7RQ87"/>
<sequence>MLRLRHYQDDGLFDWFGHHASELWSNGRDVCVEEPRKPAKSASSV</sequence>